<dbReference type="EMBL" id="JAPWIJ010000002">
    <property type="protein sequence ID" value="MCZ4517785.1"/>
    <property type="molecule type" value="Genomic_DNA"/>
</dbReference>
<dbReference type="Pfam" id="PF01149">
    <property type="entry name" value="Fapy_DNA_glyco"/>
    <property type="match status" value="1"/>
</dbReference>
<dbReference type="SUPFAM" id="SSF81624">
    <property type="entry name" value="N-terminal domain of MutM-like DNA repair proteins"/>
    <property type="match status" value="1"/>
</dbReference>
<comment type="similarity">
    <text evidence="1">Belongs to the FPG family.</text>
</comment>
<keyword evidence="5 13" id="KW-0863">Zinc-finger</keyword>
<dbReference type="SUPFAM" id="SSF46946">
    <property type="entry name" value="S13-like H2TH domain"/>
    <property type="match status" value="1"/>
</dbReference>
<dbReference type="InterPro" id="IPR010979">
    <property type="entry name" value="Ribosomal_uS13-like_H2TH"/>
</dbReference>
<keyword evidence="8" id="KW-0238">DNA-binding</keyword>
<keyword evidence="11" id="KW-0511">Multifunctional enzyme</keyword>
<evidence type="ECO:0000256" key="6">
    <source>
        <dbReference type="ARBA" id="ARBA00022801"/>
    </source>
</evidence>
<dbReference type="InterPro" id="IPR012319">
    <property type="entry name" value="FPG_cat"/>
</dbReference>
<evidence type="ECO:0000256" key="7">
    <source>
        <dbReference type="ARBA" id="ARBA00022833"/>
    </source>
</evidence>
<proteinExistence type="inferred from homology"/>
<dbReference type="PANTHER" id="PTHR42697:SF1">
    <property type="entry name" value="ENDONUCLEASE 8"/>
    <property type="match status" value="1"/>
</dbReference>
<feature type="domain" description="FPG-type" evidence="14">
    <location>
        <begin position="224"/>
        <end position="263"/>
    </location>
</feature>
<evidence type="ECO:0000256" key="11">
    <source>
        <dbReference type="ARBA" id="ARBA00023268"/>
    </source>
</evidence>
<reference evidence="16" key="1">
    <citation type="submission" date="2022-12" db="EMBL/GenBank/DDBJ databases">
        <authorList>
            <person name="Krivoruchko A.V."/>
            <person name="Elkin A."/>
        </authorList>
    </citation>
    <scope>NUCLEOTIDE SEQUENCE</scope>
    <source>
        <strain evidence="16">IEGM 1391</strain>
    </source>
</reference>
<dbReference type="RefSeq" id="WP_269602442.1">
    <property type="nucleotide sequence ID" value="NZ_JAPWIJ010000002.1"/>
</dbReference>
<evidence type="ECO:0000256" key="4">
    <source>
        <dbReference type="ARBA" id="ARBA00022763"/>
    </source>
</evidence>
<evidence type="ECO:0000256" key="5">
    <source>
        <dbReference type="ARBA" id="ARBA00022771"/>
    </source>
</evidence>
<evidence type="ECO:0000256" key="12">
    <source>
        <dbReference type="ARBA" id="ARBA00023295"/>
    </source>
</evidence>
<accession>A0ABT4M9Z4</accession>
<dbReference type="PROSITE" id="PS51068">
    <property type="entry name" value="FPG_CAT"/>
    <property type="match status" value="1"/>
</dbReference>
<keyword evidence="6" id="KW-0378">Hydrolase</keyword>
<dbReference type="SMART" id="SM00898">
    <property type="entry name" value="Fapy_DNA_glyco"/>
    <property type="match status" value="1"/>
</dbReference>
<keyword evidence="10" id="KW-0456">Lyase</keyword>
<keyword evidence="12" id="KW-0326">Glycosidase</keyword>
<evidence type="ECO:0000256" key="3">
    <source>
        <dbReference type="ARBA" id="ARBA00022723"/>
    </source>
</evidence>
<keyword evidence="3" id="KW-0479">Metal-binding</keyword>
<dbReference type="PANTHER" id="PTHR42697">
    <property type="entry name" value="ENDONUCLEASE 8"/>
    <property type="match status" value="1"/>
</dbReference>
<dbReference type="SUPFAM" id="SSF57716">
    <property type="entry name" value="Glucocorticoid receptor-like (DNA-binding domain)"/>
    <property type="match status" value="1"/>
</dbReference>
<evidence type="ECO:0000259" key="15">
    <source>
        <dbReference type="PROSITE" id="PS51068"/>
    </source>
</evidence>
<dbReference type="PROSITE" id="PS51066">
    <property type="entry name" value="ZF_FPG_2"/>
    <property type="match status" value="1"/>
</dbReference>
<dbReference type="Proteomes" id="UP001081071">
    <property type="component" value="Unassembled WGS sequence"/>
</dbReference>
<dbReference type="SMART" id="SM01232">
    <property type="entry name" value="H2TH"/>
    <property type="match status" value="1"/>
</dbReference>
<keyword evidence="17" id="KW-1185">Reference proteome</keyword>
<evidence type="ECO:0000313" key="17">
    <source>
        <dbReference type="Proteomes" id="UP001081071"/>
    </source>
</evidence>
<evidence type="ECO:0000256" key="10">
    <source>
        <dbReference type="ARBA" id="ARBA00023239"/>
    </source>
</evidence>
<evidence type="ECO:0000313" key="16">
    <source>
        <dbReference type="EMBL" id="MCZ4517785.1"/>
    </source>
</evidence>
<dbReference type="InterPro" id="IPR035937">
    <property type="entry name" value="FPG_N"/>
</dbReference>
<name>A0ABT4M9Z4_9NOCA</name>
<sequence length="265" mass="29001">MPEGDTVFALAARLRRALDGATLRAGRLNVPAHAVENLVGRTVVAHRTHGKHLFTDFDDGTTLHTHLRMSGSWTVVRAGRSIPQRVRPDVRVQLAVADGPTAYGILLPVVDYGFVTDMNALVAHLGPDPLQPMFDTDTAVANVVAQTDRPIIATLLDQKVIAGPGNLWANELCFLRGLWPWTRSSDVDAEKLVALLERAMRHSATVPGAMQVTTGDSRKGRSHWVAGRAGKPCLRCGTLVRVVAEVPGNPDRRRTWWCPRCQPEH</sequence>
<organism evidence="16 17">
    <name type="scientific">Rhodococcus ruber</name>
    <dbReference type="NCBI Taxonomy" id="1830"/>
    <lineage>
        <taxon>Bacteria</taxon>
        <taxon>Bacillati</taxon>
        <taxon>Actinomycetota</taxon>
        <taxon>Actinomycetes</taxon>
        <taxon>Mycobacteriales</taxon>
        <taxon>Nocardiaceae</taxon>
        <taxon>Rhodococcus</taxon>
    </lineage>
</organism>
<keyword evidence="7" id="KW-0862">Zinc</keyword>
<gene>
    <name evidence="16" type="ORF">O4220_04590</name>
</gene>
<evidence type="ECO:0000256" key="9">
    <source>
        <dbReference type="ARBA" id="ARBA00023204"/>
    </source>
</evidence>
<evidence type="ECO:0000256" key="13">
    <source>
        <dbReference type="PROSITE-ProRule" id="PRU00391"/>
    </source>
</evidence>
<protein>
    <recommendedName>
        <fullName evidence="2">DNA-(apurinic or apyrimidinic site) lyase</fullName>
        <ecNumber evidence="2">4.2.99.18</ecNumber>
    </recommendedName>
</protein>
<feature type="domain" description="Formamidopyrimidine-DNA glycosylase catalytic" evidence="15">
    <location>
        <begin position="2"/>
        <end position="99"/>
    </location>
</feature>
<evidence type="ECO:0000256" key="1">
    <source>
        <dbReference type="ARBA" id="ARBA00009409"/>
    </source>
</evidence>
<dbReference type="InterPro" id="IPR000214">
    <property type="entry name" value="Znf_DNA_glyclase/AP_lyase"/>
</dbReference>
<dbReference type="Gene3D" id="3.20.190.10">
    <property type="entry name" value="MutM-like, N-terminal"/>
    <property type="match status" value="1"/>
</dbReference>
<evidence type="ECO:0000259" key="14">
    <source>
        <dbReference type="PROSITE" id="PS51066"/>
    </source>
</evidence>
<dbReference type="InterPro" id="IPR015886">
    <property type="entry name" value="H2TH_FPG"/>
</dbReference>
<dbReference type="EC" id="4.2.99.18" evidence="2"/>
<evidence type="ECO:0000256" key="8">
    <source>
        <dbReference type="ARBA" id="ARBA00023125"/>
    </source>
</evidence>
<comment type="caution">
    <text evidence="16">The sequence shown here is derived from an EMBL/GenBank/DDBJ whole genome shotgun (WGS) entry which is preliminary data.</text>
</comment>
<keyword evidence="9" id="KW-0234">DNA repair</keyword>
<dbReference type="Pfam" id="PF06831">
    <property type="entry name" value="H2TH"/>
    <property type="match status" value="1"/>
</dbReference>
<keyword evidence="4" id="KW-0227">DNA damage</keyword>
<dbReference type="Gene3D" id="1.10.8.50">
    <property type="match status" value="1"/>
</dbReference>
<evidence type="ECO:0000256" key="2">
    <source>
        <dbReference type="ARBA" id="ARBA00012720"/>
    </source>
</evidence>